<dbReference type="Proteomes" id="UP000828390">
    <property type="component" value="Unassembled WGS sequence"/>
</dbReference>
<accession>A0A9D4RX20</accession>
<gene>
    <name evidence="3" type="ORF">DPMN_008534</name>
</gene>
<feature type="region of interest" description="Disordered" evidence="1">
    <location>
        <begin position="31"/>
        <end position="54"/>
    </location>
</feature>
<organism evidence="3 4">
    <name type="scientific">Dreissena polymorpha</name>
    <name type="common">Zebra mussel</name>
    <name type="synonym">Mytilus polymorpha</name>
    <dbReference type="NCBI Taxonomy" id="45954"/>
    <lineage>
        <taxon>Eukaryota</taxon>
        <taxon>Metazoa</taxon>
        <taxon>Spiralia</taxon>
        <taxon>Lophotrochozoa</taxon>
        <taxon>Mollusca</taxon>
        <taxon>Bivalvia</taxon>
        <taxon>Autobranchia</taxon>
        <taxon>Heteroconchia</taxon>
        <taxon>Euheterodonta</taxon>
        <taxon>Imparidentia</taxon>
        <taxon>Neoheterodontei</taxon>
        <taxon>Myida</taxon>
        <taxon>Dreissenoidea</taxon>
        <taxon>Dreissenidae</taxon>
        <taxon>Dreissena</taxon>
    </lineage>
</organism>
<reference evidence="3" key="1">
    <citation type="journal article" date="2019" name="bioRxiv">
        <title>The Genome of the Zebra Mussel, Dreissena polymorpha: A Resource for Invasive Species Research.</title>
        <authorList>
            <person name="McCartney M.A."/>
            <person name="Auch B."/>
            <person name="Kono T."/>
            <person name="Mallez S."/>
            <person name="Zhang Y."/>
            <person name="Obille A."/>
            <person name="Becker A."/>
            <person name="Abrahante J.E."/>
            <person name="Garbe J."/>
            <person name="Badalamenti J.P."/>
            <person name="Herman A."/>
            <person name="Mangelson H."/>
            <person name="Liachko I."/>
            <person name="Sullivan S."/>
            <person name="Sone E.D."/>
            <person name="Koren S."/>
            <person name="Silverstein K.A.T."/>
            <person name="Beckman K.B."/>
            <person name="Gohl D.M."/>
        </authorList>
    </citation>
    <scope>NUCLEOTIDE SEQUENCE</scope>
    <source>
        <strain evidence="3">Duluth1</strain>
        <tissue evidence="3">Whole animal</tissue>
    </source>
</reference>
<protein>
    <submittedName>
        <fullName evidence="3">Uncharacterized protein</fullName>
    </submittedName>
</protein>
<dbReference type="AlphaFoldDB" id="A0A9D4RX20"/>
<keyword evidence="2" id="KW-1133">Transmembrane helix</keyword>
<keyword evidence="2" id="KW-0812">Transmembrane</keyword>
<evidence type="ECO:0000256" key="1">
    <source>
        <dbReference type="SAM" id="MobiDB-lite"/>
    </source>
</evidence>
<sequence>MMAGIGIALFLVGAVLGIILTCIALRRSKQPLRRPFSRDPAEVDDYHDDDNQQL</sequence>
<evidence type="ECO:0000313" key="3">
    <source>
        <dbReference type="EMBL" id="KAH3884551.1"/>
    </source>
</evidence>
<comment type="caution">
    <text evidence="3">The sequence shown here is derived from an EMBL/GenBank/DDBJ whole genome shotgun (WGS) entry which is preliminary data.</text>
</comment>
<evidence type="ECO:0000313" key="4">
    <source>
        <dbReference type="Proteomes" id="UP000828390"/>
    </source>
</evidence>
<name>A0A9D4RX20_DREPO</name>
<keyword evidence="2" id="KW-0472">Membrane</keyword>
<evidence type="ECO:0000256" key="2">
    <source>
        <dbReference type="SAM" id="Phobius"/>
    </source>
</evidence>
<feature type="transmembrane region" description="Helical" evidence="2">
    <location>
        <begin position="6"/>
        <end position="25"/>
    </location>
</feature>
<proteinExistence type="predicted"/>
<dbReference type="EMBL" id="JAIWYP010000001">
    <property type="protein sequence ID" value="KAH3884551.1"/>
    <property type="molecule type" value="Genomic_DNA"/>
</dbReference>
<keyword evidence="4" id="KW-1185">Reference proteome</keyword>
<reference evidence="3" key="2">
    <citation type="submission" date="2020-11" db="EMBL/GenBank/DDBJ databases">
        <authorList>
            <person name="McCartney M.A."/>
            <person name="Auch B."/>
            <person name="Kono T."/>
            <person name="Mallez S."/>
            <person name="Becker A."/>
            <person name="Gohl D.M."/>
            <person name="Silverstein K.A.T."/>
            <person name="Koren S."/>
            <person name="Bechman K.B."/>
            <person name="Herman A."/>
            <person name="Abrahante J.E."/>
            <person name="Garbe J."/>
        </authorList>
    </citation>
    <scope>NUCLEOTIDE SEQUENCE</scope>
    <source>
        <strain evidence="3">Duluth1</strain>
        <tissue evidence="3">Whole animal</tissue>
    </source>
</reference>